<name>A0AAF0BJD1_9LACT</name>
<evidence type="ECO:0000313" key="1">
    <source>
        <dbReference type="EMBL" id="WCG37051.1"/>
    </source>
</evidence>
<dbReference type="EMBL" id="CP116590">
    <property type="protein sequence ID" value="WCG37051.1"/>
    <property type="molecule type" value="Genomic_DNA"/>
</dbReference>
<dbReference type="AlphaFoldDB" id="A0AAF0BJD1"/>
<reference evidence="1" key="1">
    <citation type="submission" date="2023-01" db="EMBL/GenBank/DDBJ databases">
        <title>Oxazolidinone resistance genes in florfenicol resistant enterococci from beef cattle and veal calves at slaughter.</title>
        <authorList>
            <person name="Biggel M."/>
        </authorList>
    </citation>
    <scope>NUCLEOTIDE SEQUENCE</scope>
    <source>
        <strain evidence="1">K79-1</strain>
    </source>
</reference>
<evidence type="ECO:0008006" key="3">
    <source>
        <dbReference type="Google" id="ProtNLM"/>
    </source>
</evidence>
<organism evidence="1 2">
    <name type="scientific">Aerococcus urinaeequi</name>
    <dbReference type="NCBI Taxonomy" id="51665"/>
    <lineage>
        <taxon>Bacteria</taxon>
        <taxon>Bacillati</taxon>
        <taxon>Bacillota</taxon>
        <taxon>Bacilli</taxon>
        <taxon>Lactobacillales</taxon>
        <taxon>Aerococcaceae</taxon>
        <taxon>Aerococcus</taxon>
    </lineage>
</organism>
<sequence>MANFSGFTFDGKHSYRDMGMTIDPERNVSIPNKVKYKEPLPFSNKVWDFSSIYGGQLFEERTLTYKFNLMGKPIETKADMNMIKTVLLKWLLSPNEKTPLYDDHFPNFYFMAEVEGGNSFEEDWKHGFLNVTFTAYSFMIDVMPEGHDIWNLFNFDLDVSQPTKFTFKSYWSSFKQLSIGEQATYGAWATQYYDPNTSTGGGDKINPGFHGYTYPIVDKITVAESDLRPSRVAYKLANHNHWLLEQDVIQAQTEYLDVVLVNPGISDVAPIITTNSSVTIVRDDEIYNLQPGVYETEQFVLKSGENHLKMYIPNVTLNIDFNFHKELI</sequence>
<protein>
    <recommendedName>
        <fullName evidence="3">Phage tail protein</fullName>
    </recommendedName>
</protein>
<proteinExistence type="predicted"/>
<evidence type="ECO:0000313" key="2">
    <source>
        <dbReference type="Proteomes" id="UP001179483"/>
    </source>
</evidence>
<dbReference type="Gene3D" id="2.40.30.200">
    <property type="match status" value="1"/>
</dbReference>
<accession>A0AAF0BJD1</accession>
<gene>
    <name evidence="1" type="ORF">PML80_05865</name>
</gene>
<dbReference type="RefSeq" id="WP_271735318.1">
    <property type="nucleotide sequence ID" value="NZ_CP116590.1"/>
</dbReference>
<dbReference type="Proteomes" id="UP001179483">
    <property type="component" value="Chromosome"/>
</dbReference>